<name>A0A7K2IQL1_9ACTN</name>
<sequence>MSSWSIDPPQVSAILTETLGLIGEEGGTDGLVGDMDTIATTAETVSEMADSVPISIALSEFCGHYFEVMGEMAAKTLSGVEGAGDATTAYVNGNLEMAAEAQSNAGVVPPPDSPPPPPPNI</sequence>
<dbReference type="Proteomes" id="UP001585053">
    <property type="component" value="Unassembled WGS sequence"/>
</dbReference>
<evidence type="ECO:0000313" key="5">
    <source>
        <dbReference type="Proteomes" id="UP001585053"/>
    </source>
</evidence>
<reference evidence="2 5" key="2">
    <citation type="submission" date="2024-01" db="EMBL/GenBank/DDBJ databases">
        <title>Genome mining of biosynthetic gene clusters to explore secondary metabolites of Streptomyces sp.</title>
        <authorList>
            <person name="Baig A."/>
            <person name="Ajitkumar Shintre N."/>
            <person name="Kumar H."/>
            <person name="Anbarasu A."/>
            <person name="Ramaiah S."/>
        </authorList>
    </citation>
    <scope>NUCLEOTIDE SEQUENCE [LARGE SCALE GENOMIC DNA]</scope>
    <source>
        <strain evidence="2 5">A01</strain>
    </source>
</reference>
<dbReference type="RefSeq" id="WP_014912911.1">
    <property type="nucleotide sequence ID" value="NZ_BAZE01000008.1"/>
</dbReference>
<dbReference type="InterPro" id="IPR045436">
    <property type="entry name" value="DUF6507"/>
</dbReference>
<evidence type="ECO:0000313" key="3">
    <source>
        <dbReference type="EMBL" id="MYR32260.1"/>
    </source>
</evidence>
<protein>
    <submittedName>
        <fullName evidence="2">DUF6507 family protein</fullName>
    </submittedName>
</protein>
<gene>
    <name evidence="3" type="ORF">GTW20_08250</name>
    <name evidence="2" type="ORF">VSQ78_17925</name>
</gene>
<dbReference type="Pfam" id="PF20117">
    <property type="entry name" value="DUF6507"/>
    <property type="match status" value="1"/>
</dbReference>
<dbReference type="AlphaFoldDB" id="A0A7K2IQL1"/>
<evidence type="ECO:0000256" key="1">
    <source>
        <dbReference type="SAM" id="MobiDB-lite"/>
    </source>
</evidence>
<proteinExistence type="predicted"/>
<dbReference type="OMA" id="HINSAPI"/>
<evidence type="ECO:0000313" key="2">
    <source>
        <dbReference type="EMBL" id="MFB8769590.1"/>
    </source>
</evidence>
<dbReference type="EMBL" id="JAYMRS010000006">
    <property type="protein sequence ID" value="MFB8769590.1"/>
    <property type="molecule type" value="Genomic_DNA"/>
</dbReference>
<dbReference type="Proteomes" id="UP000467124">
    <property type="component" value="Unassembled WGS sequence"/>
</dbReference>
<feature type="region of interest" description="Disordered" evidence="1">
    <location>
        <begin position="101"/>
        <end position="121"/>
    </location>
</feature>
<accession>A0A7K2IQL1</accession>
<organism evidence="3 4">
    <name type="scientific">Nocardiopsis alba</name>
    <dbReference type="NCBI Taxonomy" id="53437"/>
    <lineage>
        <taxon>Bacteria</taxon>
        <taxon>Bacillati</taxon>
        <taxon>Actinomycetota</taxon>
        <taxon>Actinomycetes</taxon>
        <taxon>Streptosporangiales</taxon>
        <taxon>Nocardiopsidaceae</taxon>
        <taxon>Nocardiopsis</taxon>
    </lineage>
</organism>
<evidence type="ECO:0000313" key="4">
    <source>
        <dbReference type="Proteomes" id="UP000467124"/>
    </source>
</evidence>
<dbReference type="EMBL" id="WWHY01000001">
    <property type="protein sequence ID" value="MYR32260.1"/>
    <property type="molecule type" value="Genomic_DNA"/>
</dbReference>
<feature type="compositionally biased region" description="Pro residues" evidence="1">
    <location>
        <begin position="108"/>
        <end position="121"/>
    </location>
</feature>
<comment type="caution">
    <text evidence="3">The sequence shown here is derived from an EMBL/GenBank/DDBJ whole genome shotgun (WGS) entry which is preliminary data.</text>
</comment>
<reference evidence="3 4" key="1">
    <citation type="journal article" date="2019" name="Nat. Commun.">
        <title>The antimicrobial potential of Streptomyces from insect microbiomes.</title>
        <authorList>
            <person name="Chevrette M.G."/>
            <person name="Carlson C.M."/>
            <person name="Ortega H.E."/>
            <person name="Thomas C."/>
            <person name="Ananiev G.E."/>
            <person name="Barns K.J."/>
            <person name="Book A.J."/>
            <person name="Cagnazzo J."/>
            <person name="Carlos C."/>
            <person name="Flanigan W."/>
            <person name="Grubbs K.J."/>
            <person name="Horn H.A."/>
            <person name="Hoffmann F.M."/>
            <person name="Klassen J.L."/>
            <person name="Knack J.J."/>
            <person name="Lewin G.R."/>
            <person name="McDonald B.R."/>
            <person name="Muller L."/>
            <person name="Melo W.G.P."/>
            <person name="Pinto-Tomas A.A."/>
            <person name="Schmitz A."/>
            <person name="Wendt-Pienkowski E."/>
            <person name="Wildman S."/>
            <person name="Zhao M."/>
            <person name="Zhang F."/>
            <person name="Bugni T.S."/>
            <person name="Andes D.R."/>
            <person name="Pupo M.T."/>
            <person name="Currie C.R."/>
        </authorList>
    </citation>
    <scope>NUCLEOTIDE SEQUENCE [LARGE SCALE GENOMIC DNA]</scope>
    <source>
        <strain evidence="3 4">SID5840</strain>
    </source>
</reference>
<keyword evidence="5" id="KW-1185">Reference proteome</keyword>
<dbReference type="GeneID" id="91392644"/>